<comment type="caution">
    <text evidence="2">The sequence shown here is derived from an EMBL/GenBank/DDBJ whole genome shotgun (WGS) entry which is preliminary data.</text>
</comment>
<dbReference type="EMBL" id="CAJZBQ010000010">
    <property type="protein sequence ID" value="CAG9313375.1"/>
    <property type="molecule type" value="Genomic_DNA"/>
</dbReference>
<feature type="signal peptide" evidence="1">
    <location>
        <begin position="1"/>
        <end position="15"/>
    </location>
</feature>
<evidence type="ECO:0000313" key="3">
    <source>
        <dbReference type="Proteomes" id="UP001162131"/>
    </source>
</evidence>
<accession>A0AAU9IV48</accession>
<dbReference type="AlphaFoldDB" id="A0AAU9IV48"/>
<name>A0AAU9IV48_9CILI</name>
<reference evidence="2" key="1">
    <citation type="submission" date="2021-09" db="EMBL/GenBank/DDBJ databases">
        <authorList>
            <consortium name="AG Swart"/>
            <person name="Singh M."/>
            <person name="Singh A."/>
            <person name="Seah K."/>
            <person name="Emmerich C."/>
        </authorList>
    </citation>
    <scope>NUCLEOTIDE SEQUENCE</scope>
    <source>
        <strain evidence="2">ATCC30299</strain>
    </source>
</reference>
<keyword evidence="3" id="KW-1185">Reference proteome</keyword>
<feature type="chain" id="PRO_5043852002" evidence="1">
    <location>
        <begin position="16"/>
        <end position="170"/>
    </location>
</feature>
<dbReference type="Proteomes" id="UP001162131">
    <property type="component" value="Unassembled WGS sequence"/>
</dbReference>
<evidence type="ECO:0000313" key="2">
    <source>
        <dbReference type="EMBL" id="CAG9313375.1"/>
    </source>
</evidence>
<protein>
    <submittedName>
        <fullName evidence="2">Uncharacterized protein</fullName>
    </submittedName>
</protein>
<sequence>MKYAILFMLCAAAFATGIDDIKGRSTRELGGWCYDWDDVNDSNGGADIDEAMNQTLPVQLTNTTTNTTGLGSCDCNCTCDCFSCNCSCNCTTPLGNQTVPPPGNDTNQTNTTNCTCHRPRRPRCHQRCRPFDCDGDDYWITEELTRNAEFLEYEDLSDTIDFMAERQVDP</sequence>
<evidence type="ECO:0000256" key="1">
    <source>
        <dbReference type="SAM" id="SignalP"/>
    </source>
</evidence>
<gene>
    <name evidence="2" type="ORF">BSTOLATCC_MIC8647</name>
</gene>
<proteinExistence type="predicted"/>
<organism evidence="2 3">
    <name type="scientific">Blepharisma stoltei</name>
    <dbReference type="NCBI Taxonomy" id="1481888"/>
    <lineage>
        <taxon>Eukaryota</taxon>
        <taxon>Sar</taxon>
        <taxon>Alveolata</taxon>
        <taxon>Ciliophora</taxon>
        <taxon>Postciliodesmatophora</taxon>
        <taxon>Heterotrichea</taxon>
        <taxon>Heterotrichida</taxon>
        <taxon>Blepharismidae</taxon>
        <taxon>Blepharisma</taxon>
    </lineage>
</organism>
<keyword evidence="1" id="KW-0732">Signal</keyword>